<sequence>MLEIAIITVAAVILCTGLALHRLREKEKSQSPHERHNMELLARHGIDLRKRK</sequence>
<keyword evidence="3" id="KW-1185">Reference proteome</keyword>
<evidence type="ECO:0000313" key="3">
    <source>
        <dbReference type="Proteomes" id="UP000494363"/>
    </source>
</evidence>
<protein>
    <submittedName>
        <fullName evidence="2">Uncharacterized protein</fullName>
    </submittedName>
</protein>
<evidence type="ECO:0000313" key="2">
    <source>
        <dbReference type="EMBL" id="CAB3754885.1"/>
    </source>
</evidence>
<accession>A0A6J5DPH5</accession>
<feature type="region of interest" description="Disordered" evidence="1">
    <location>
        <begin position="25"/>
        <end position="52"/>
    </location>
</feature>
<name>A0A6J5DPH5_9BURK</name>
<proteinExistence type="predicted"/>
<gene>
    <name evidence="2" type="ORF">LMG29542_02478</name>
</gene>
<dbReference type="Proteomes" id="UP000494363">
    <property type="component" value="Unassembled WGS sequence"/>
</dbReference>
<dbReference type="AlphaFoldDB" id="A0A6J5DPH5"/>
<organism evidence="2 3">
    <name type="scientific">Paraburkholderia humisilvae</name>
    <dbReference type="NCBI Taxonomy" id="627669"/>
    <lineage>
        <taxon>Bacteria</taxon>
        <taxon>Pseudomonadati</taxon>
        <taxon>Pseudomonadota</taxon>
        <taxon>Betaproteobacteria</taxon>
        <taxon>Burkholderiales</taxon>
        <taxon>Burkholderiaceae</taxon>
        <taxon>Paraburkholderia</taxon>
    </lineage>
</organism>
<dbReference type="EMBL" id="CADIKH010000009">
    <property type="protein sequence ID" value="CAB3754885.1"/>
    <property type="molecule type" value="Genomic_DNA"/>
</dbReference>
<reference evidence="2 3" key="1">
    <citation type="submission" date="2020-04" db="EMBL/GenBank/DDBJ databases">
        <authorList>
            <person name="De Canck E."/>
        </authorList>
    </citation>
    <scope>NUCLEOTIDE SEQUENCE [LARGE SCALE GENOMIC DNA]</scope>
    <source>
        <strain evidence="2 3">LMG 29542</strain>
    </source>
</reference>
<evidence type="ECO:0000256" key="1">
    <source>
        <dbReference type="SAM" id="MobiDB-lite"/>
    </source>
</evidence>